<dbReference type="InterPro" id="IPR032710">
    <property type="entry name" value="NTF2-like_dom_sf"/>
</dbReference>
<evidence type="ECO:0000313" key="3">
    <source>
        <dbReference type="WBParaSite" id="HCON_00125730-00001"/>
    </source>
</evidence>
<dbReference type="Proteomes" id="UP000025227">
    <property type="component" value="Unplaced"/>
</dbReference>
<protein>
    <submittedName>
        <fullName evidence="3">DUF4440 domain-containing protein</fullName>
    </submittedName>
</protein>
<dbReference type="SUPFAM" id="SSF54427">
    <property type="entry name" value="NTF2-like"/>
    <property type="match status" value="1"/>
</dbReference>
<reference evidence="3" key="1">
    <citation type="submission" date="2020-12" db="UniProtKB">
        <authorList>
            <consortium name="WormBaseParasite"/>
        </authorList>
    </citation>
    <scope>IDENTIFICATION</scope>
    <source>
        <strain evidence="3">MHco3</strain>
    </source>
</reference>
<name>A0A7I4YPZ2_HAECO</name>
<evidence type="ECO:0000259" key="1">
    <source>
        <dbReference type="Pfam" id="PF14534"/>
    </source>
</evidence>
<organism evidence="2 3">
    <name type="scientific">Haemonchus contortus</name>
    <name type="common">Barber pole worm</name>
    <dbReference type="NCBI Taxonomy" id="6289"/>
    <lineage>
        <taxon>Eukaryota</taxon>
        <taxon>Metazoa</taxon>
        <taxon>Ecdysozoa</taxon>
        <taxon>Nematoda</taxon>
        <taxon>Chromadorea</taxon>
        <taxon>Rhabditida</taxon>
        <taxon>Rhabditina</taxon>
        <taxon>Rhabditomorpha</taxon>
        <taxon>Strongyloidea</taxon>
        <taxon>Trichostrongylidae</taxon>
        <taxon>Haemonchus</taxon>
    </lineage>
</organism>
<dbReference type="AlphaFoldDB" id="A0A7I4YPZ2"/>
<dbReference type="PANTHER" id="PTHR31664">
    <property type="entry name" value="PROTEIN CBG16427"/>
    <property type="match status" value="1"/>
</dbReference>
<keyword evidence="2" id="KW-1185">Reference proteome</keyword>
<sequence>MSSSSEAKETLKPILDTYIEALDERQVDKAIAFYLPEAVLIHRGKGCTYGREAIKQELQKFDGEMGKTTMKMTNDKYQKTTDYIILEADYELTTEKKGTVKGKFTQIWKKTSSGYMIWHDEFDIN</sequence>
<dbReference type="WBParaSite" id="HCON_00125730-00001">
    <property type="protein sequence ID" value="HCON_00125730-00001"/>
    <property type="gene ID" value="HCON_00125730"/>
</dbReference>
<dbReference type="OMA" id="HDEFEVV"/>
<dbReference type="Pfam" id="PF14534">
    <property type="entry name" value="DUF4440"/>
    <property type="match status" value="1"/>
</dbReference>
<proteinExistence type="predicted"/>
<dbReference type="InterPro" id="IPR027843">
    <property type="entry name" value="DUF4440"/>
</dbReference>
<dbReference type="OrthoDB" id="5793381at2759"/>
<evidence type="ECO:0000313" key="2">
    <source>
        <dbReference type="Proteomes" id="UP000025227"/>
    </source>
</evidence>
<accession>A0A7I4YPZ2</accession>
<dbReference type="PANTHER" id="PTHR31664:SF4">
    <property type="entry name" value="DUF4440 DOMAIN-CONTAINING PROTEIN"/>
    <property type="match status" value="1"/>
</dbReference>
<dbReference type="Gene3D" id="3.10.450.50">
    <property type="match status" value="1"/>
</dbReference>
<feature type="domain" description="DUF4440" evidence="1">
    <location>
        <begin position="14"/>
        <end position="117"/>
    </location>
</feature>